<dbReference type="OrthoDB" id="5299849at2759"/>
<evidence type="ECO:0000313" key="3">
    <source>
        <dbReference type="EMBL" id="RPA83660.1"/>
    </source>
</evidence>
<dbReference type="EMBL" id="ML119663">
    <property type="protein sequence ID" value="RPA83660.1"/>
    <property type="molecule type" value="Genomic_DNA"/>
</dbReference>
<keyword evidence="1" id="KW-0812">Transmembrane</keyword>
<keyword evidence="2" id="KW-0732">Signal</keyword>
<keyword evidence="1" id="KW-1133">Transmembrane helix</keyword>
<accession>A0A3N4IHN5</accession>
<sequence>MPAAFTIINVLTALHLTLGTVLLYDPNKLITQDALLVFGEAMAMPPVPKSFASGAGLAGLLFLLLAITDILVIISPSNLFQREYWRTQAPFRATFFTVLSGYLFLSKPGYREWKNDFPVRNRLIFTWSFLEFVAWYLVFHGLHEEAKRVQIERKDEPGTMAEDERNYDIKTRPQDLAGF</sequence>
<dbReference type="AlphaFoldDB" id="A0A3N4IHN5"/>
<feature type="chain" id="PRO_5018298856" description="Increased loss of mitochondrial DNA protein 1" evidence="2">
    <location>
        <begin position="20"/>
        <end position="179"/>
    </location>
</feature>
<dbReference type="PANTHER" id="PTHR28029">
    <property type="entry name" value="PROTEIN ILM1"/>
    <property type="match status" value="1"/>
</dbReference>
<proteinExistence type="predicted"/>
<feature type="signal peptide" evidence="2">
    <location>
        <begin position="1"/>
        <end position="19"/>
    </location>
</feature>
<evidence type="ECO:0008006" key="5">
    <source>
        <dbReference type="Google" id="ProtNLM"/>
    </source>
</evidence>
<dbReference type="Pfam" id="PF10311">
    <property type="entry name" value="Ilm1"/>
    <property type="match status" value="1"/>
</dbReference>
<evidence type="ECO:0000256" key="1">
    <source>
        <dbReference type="SAM" id="Phobius"/>
    </source>
</evidence>
<keyword evidence="4" id="KW-1185">Reference proteome</keyword>
<organism evidence="3 4">
    <name type="scientific">Ascobolus immersus RN42</name>
    <dbReference type="NCBI Taxonomy" id="1160509"/>
    <lineage>
        <taxon>Eukaryota</taxon>
        <taxon>Fungi</taxon>
        <taxon>Dikarya</taxon>
        <taxon>Ascomycota</taxon>
        <taxon>Pezizomycotina</taxon>
        <taxon>Pezizomycetes</taxon>
        <taxon>Pezizales</taxon>
        <taxon>Ascobolaceae</taxon>
        <taxon>Ascobolus</taxon>
    </lineage>
</organism>
<feature type="transmembrane region" description="Helical" evidence="1">
    <location>
        <begin position="51"/>
        <end position="77"/>
    </location>
</feature>
<keyword evidence="1" id="KW-0472">Membrane</keyword>
<name>A0A3N4IHN5_ASCIM</name>
<gene>
    <name evidence="3" type="ORF">BJ508DRAFT_360346</name>
</gene>
<reference evidence="3 4" key="1">
    <citation type="journal article" date="2018" name="Nat. Ecol. Evol.">
        <title>Pezizomycetes genomes reveal the molecular basis of ectomycorrhizal truffle lifestyle.</title>
        <authorList>
            <person name="Murat C."/>
            <person name="Payen T."/>
            <person name="Noel B."/>
            <person name="Kuo A."/>
            <person name="Morin E."/>
            <person name="Chen J."/>
            <person name="Kohler A."/>
            <person name="Krizsan K."/>
            <person name="Balestrini R."/>
            <person name="Da Silva C."/>
            <person name="Montanini B."/>
            <person name="Hainaut M."/>
            <person name="Levati E."/>
            <person name="Barry K.W."/>
            <person name="Belfiori B."/>
            <person name="Cichocki N."/>
            <person name="Clum A."/>
            <person name="Dockter R.B."/>
            <person name="Fauchery L."/>
            <person name="Guy J."/>
            <person name="Iotti M."/>
            <person name="Le Tacon F."/>
            <person name="Lindquist E.A."/>
            <person name="Lipzen A."/>
            <person name="Malagnac F."/>
            <person name="Mello A."/>
            <person name="Molinier V."/>
            <person name="Miyauchi S."/>
            <person name="Poulain J."/>
            <person name="Riccioni C."/>
            <person name="Rubini A."/>
            <person name="Sitrit Y."/>
            <person name="Splivallo R."/>
            <person name="Traeger S."/>
            <person name="Wang M."/>
            <person name="Zifcakova L."/>
            <person name="Wipf D."/>
            <person name="Zambonelli A."/>
            <person name="Paolocci F."/>
            <person name="Nowrousian M."/>
            <person name="Ottonello S."/>
            <person name="Baldrian P."/>
            <person name="Spatafora J.W."/>
            <person name="Henrissat B."/>
            <person name="Nagy L.G."/>
            <person name="Aury J.M."/>
            <person name="Wincker P."/>
            <person name="Grigoriev I.V."/>
            <person name="Bonfante P."/>
            <person name="Martin F.M."/>
        </authorList>
    </citation>
    <scope>NUCLEOTIDE SEQUENCE [LARGE SCALE GENOMIC DNA]</scope>
    <source>
        <strain evidence="3 4">RN42</strain>
    </source>
</reference>
<dbReference type="Proteomes" id="UP000275078">
    <property type="component" value="Unassembled WGS sequence"/>
</dbReference>
<protein>
    <recommendedName>
        <fullName evidence="5">Increased loss of mitochondrial DNA protein 1</fullName>
    </recommendedName>
</protein>
<evidence type="ECO:0000256" key="2">
    <source>
        <dbReference type="SAM" id="SignalP"/>
    </source>
</evidence>
<dbReference type="PANTHER" id="PTHR28029:SF1">
    <property type="entry name" value="PROTEIN ILM1"/>
    <property type="match status" value="1"/>
</dbReference>
<dbReference type="InterPro" id="IPR018815">
    <property type="entry name" value="Incr_loss_mito_DNA_1"/>
</dbReference>
<feature type="transmembrane region" description="Helical" evidence="1">
    <location>
        <begin position="125"/>
        <end position="143"/>
    </location>
</feature>
<feature type="transmembrane region" description="Helical" evidence="1">
    <location>
        <begin position="89"/>
        <end position="105"/>
    </location>
</feature>
<evidence type="ECO:0000313" key="4">
    <source>
        <dbReference type="Proteomes" id="UP000275078"/>
    </source>
</evidence>